<dbReference type="SUPFAM" id="SSF53822">
    <property type="entry name" value="Periplasmic binding protein-like I"/>
    <property type="match status" value="1"/>
</dbReference>
<keyword evidence="2 3" id="KW-0732">Signal</keyword>
<feature type="chain" id="PRO_5047538830" evidence="3">
    <location>
        <begin position="29"/>
        <end position="411"/>
    </location>
</feature>
<dbReference type="Proteomes" id="UP001595536">
    <property type="component" value="Unassembled WGS sequence"/>
</dbReference>
<dbReference type="Gene3D" id="3.40.50.2300">
    <property type="match status" value="2"/>
</dbReference>
<evidence type="ECO:0000259" key="4">
    <source>
        <dbReference type="Pfam" id="PF13458"/>
    </source>
</evidence>
<comment type="caution">
    <text evidence="5">The sequence shown here is derived from an EMBL/GenBank/DDBJ whole genome shotgun (WGS) entry which is preliminary data.</text>
</comment>
<dbReference type="EMBL" id="JBHRUV010000064">
    <property type="protein sequence ID" value="MFC3266948.1"/>
    <property type="molecule type" value="Genomic_DNA"/>
</dbReference>
<dbReference type="InterPro" id="IPR028081">
    <property type="entry name" value="Leu-bd"/>
</dbReference>
<gene>
    <name evidence="5" type="ORF">ACFOEX_11390</name>
</gene>
<dbReference type="PANTHER" id="PTHR47235:SF1">
    <property type="entry name" value="BLR6548 PROTEIN"/>
    <property type="match status" value="1"/>
</dbReference>
<name>A0ABV7LGU1_9HYPH</name>
<dbReference type="InterPro" id="IPR028082">
    <property type="entry name" value="Peripla_BP_I"/>
</dbReference>
<protein>
    <submittedName>
        <fullName evidence="5">ABC transporter substrate-binding protein</fullName>
    </submittedName>
</protein>
<organism evidence="5 6">
    <name type="scientific">Camelimonas abortus</name>
    <dbReference type="NCBI Taxonomy" id="1017184"/>
    <lineage>
        <taxon>Bacteria</taxon>
        <taxon>Pseudomonadati</taxon>
        <taxon>Pseudomonadota</taxon>
        <taxon>Alphaproteobacteria</taxon>
        <taxon>Hyphomicrobiales</taxon>
        <taxon>Chelatococcaceae</taxon>
        <taxon>Camelimonas</taxon>
    </lineage>
</organism>
<evidence type="ECO:0000313" key="6">
    <source>
        <dbReference type="Proteomes" id="UP001595536"/>
    </source>
</evidence>
<dbReference type="CDD" id="cd06343">
    <property type="entry name" value="PBP1_ABC_ligand_binding-like"/>
    <property type="match status" value="1"/>
</dbReference>
<reference evidence="6" key="1">
    <citation type="journal article" date="2019" name="Int. J. Syst. Evol. Microbiol.">
        <title>The Global Catalogue of Microorganisms (GCM) 10K type strain sequencing project: providing services to taxonomists for standard genome sequencing and annotation.</title>
        <authorList>
            <consortium name="The Broad Institute Genomics Platform"/>
            <consortium name="The Broad Institute Genome Sequencing Center for Infectious Disease"/>
            <person name="Wu L."/>
            <person name="Ma J."/>
        </authorList>
    </citation>
    <scope>NUCLEOTIDE SEQUENCE [LARGE SCALE GENOMIC DNA]</scope>
    <source>
        <strain evidence="6">CCM 7941</strain>
    </source>
</reference>
<evidence type="ECO:0000256" key="3">
    <source>
        <dbReference type="SAM" id="SignalP"/>
    </source>
</evidence>
<keyword evidence="6" id="KW-1185">Reference proteome</keyword>
<feature type="signal peptide" evidence="3">
    <location>
        <begin position="1"/>
        <end position="28"/>
    </location>
</feature>
<accession>A0ABV7LGU1</accession>
<evidence type="ECO:0000256" key="1">
    <source>
        <dbReference type="ARBA" id="ARBA00010062"/>
    </source>
</evidence>
<dbReference type="PANTHER" id="PTHR47235">
    <property type="entry name" value="BLR6548 PROTEIN"/>
    <property type="match status" value="1"/>
</dbReference>
<dbReference type="RefSeq" id="WP_376831435.1">
    <property type="nucleotide sequence ID" value="NZ_JBHLWR010000006.1"/>
</dbReference>
<dbReference type="InterPro" id="IPR006311">
    <property type="entry name" value="TAT_signal"/>
</dbReference>
<sequence>MSGNTMTRRAMLAGVAGAAVAMAAPARAAGKQYGPGASDTEIRIGNTCPYSGPASAFSVMGLTHAAYFRMLNEEQGGVNGRKVTFISYDDAYSPPKAVEQTRKLVENDEVLLMFNTFGSPSNTAIQRYLNAKKVPQLFVASGASKFNDPARFPWTMGFQTNTRDEAAIYAQFIRKEKPDAKVAVLYQNDDFGKDYLHGLRDAFGADYQKLVVGEVSYDVADATVDSQVLRLMATGADTLLSFSTPKFGAQTIRKLADLNWKPMHLLCTSASSTSMVLRPAGLENAQGVISATYMMSPDDPAWRDHPDMIAWRAFMAKYMPGADTGNAGHLYSYILAQALQKVLENCGDDLTRENVMRQAASLKDMRVRGLLPGVALNTSPTDYAPVKQMQMIRFRGESWELFGDIISISRG</sequence>
<dbReference type="Pfam" id="PF13458">
    <property type="entry name" value="Peripla_BP_6"/>
    <property type="match status" value="1"/>
</dbReference>
<comment type="similarity">
    <text evidence="1">Belongs to the leucine-binding protein family.</text>
</comment>
<evidence type="ECO:0000256" key="2">
    <source>
        <dbReference type="ARBA" id="ARBA00022729"/>
    </source>
</evidence>
<evidence type="ECO:0000313" key="5">
    <source>
        <dbReference type="EMBL" id="MFC3266948.1"/>
    </source>
</evidence>
<proteinExistence type="inferred from homology"/>
<dbReference type="PROSITE" id="PS51318">
    <property type="entry name" value="TAT"/>
    <property type="match status" value="1"/>
</dbReference>
<feature type="domain" description="Leucine-binding protein" evidence="4">
    <location>
        <begin position="41"/>
        <end position="394"/>
    </location>
</feature>